<dbReference type="OrthoDB" id="5511555at2"/>
<evidence type="ECO:0000256" key="1">
    <source>
        <dbReference type="ARBA" id="ARBA00001946"/>
    </source>
</evidence>
<dbReference type="PRINTS" id="PR00502">
    <property type="entry name" value="NUDIXFAMILY"/>
</dbReference>
<evidence type="ECO:0000313" key="6">
    <source>
        <dbReference type="Proteomes" id="UP000198284"/>
    </source>
</evidence>
<dbReference type="Gene3D" id="3.90.79.10">
    <property type="entry name" value="Nucleoside Triphosphate Pyrophosphohydrolase"/>
    <property type="match status" value="1"/>
</dbReference>
<dbReference type="Proteomes" id="UP000198284">
    <property type="component" value="Unassembled WGS sequence"/>
</dbReference>
<feature type="domain" description="Nudix hydrolase" evidence="4">
    <location>
        <begin position="15"/>
        <end position="153"/>
    </location>
</feature>
<evidence type="ECO:0000259" key="4">
    <source>
        <dbReference type="PROSITE" id="PS51462"/>
    </source>
</evidence>
<keyword evidence="6" id="KW-1185">Reference proteome</keyword>
<protein>
    <submittedName>
        <fullName evidence="5">8-oxo-dGTP pyrophosphatase MutT, NUDIX family</fullName>
    </submittedName>
</protein>
<name>A0A239M4T6_9BURK</name>
<dbReference type="EMBL" id="FZOT01000032">
    <property type="protein sequence ID" value="SNT37705.1"/>
    <property type="molecule type" value="Genomic_DNA"/>
</dbReference>
<dbReference type="InterPro" id="IPR051325">
    <property type="entry name" value="Nudix_hydrolase_domain"/>
</dbReference>
<dbReference type="Pfam" id="PF00293">
    <property type="entry name" value="NUDIX"/>
    <property type="match status" value="1"/>
</dbReference>
<dbReference type="SUPFAM" id="SSF55811">
    <property type="entry name" value="Nudix"/>
    <property type="match status" value="1"/>
</dbReference>
<keyword evidence="2 3" id="KW-0378">Hydrolase</keyword>
<sequence length="153" mass="17269">MKNHAQGSPARRARPKMLSCGTLVISTTGKLLLCHATGTGYWDIPKGLRDPGESSLEAAMRELREETGLVFDSEMFEEIGCFDYRPDKQLHLFRVHAPAELDSLGHLICTSHFTHHVTGVSTPEMDGFCWASRQEISRLCWPRMAQRLLALDW</sequence>
<dbReference type="InterPro" id="IPR015797">
    <property type="entry name" value="NUDIX_hydrolase-like_dom_sf"/>
</dbReference>
<accession>A0A239M4T6</accession>
<dbReference type="RefSeq" id="WP_089401813.1">
    <property type="nucleotide sequence ID" value="NZ_FZOT01000032.1"/>
</dbReference>
<dbReference type="InterPro" id="IPR000086">
    <property type="entry name" value="NUDIX_hydrolase_dom"/>
</dbReference>
<organism evidence="5 6">
    <name type="scientific">Noviherbaspirillum humi</name>
    <dbReference type="NCBI Taxonomy" id="1688639"/>
    <lineage>
        <taxon>Bacteria</taxon>
        <taxon>Pseudomonadati</taxon>
        <taxon>Pseudomonadota</taxon>
        <taxon>Betaproteobacteria</taxon>
        <taxon>Burkholderiales</taxon>
        <taxon>Oxalobacteraceae</taxon>
        <taxon>Noviherbaspirillum</taxon>
    </lineage>
</organism>
<dbReference type="PANTHER" id="PTHR21340:SF0">
    <property type="entry name" value="BIS(5'-NUCLEOSYL)-TETRAPHOSPHATASE [ASYMMETRICAL]"/>
    <property type="match status" value="1"/>
</dbReference>
<proteinExistence type="inferred from homology"/>
<dbReference type="AlphaFoldDB" id="A0A239M4T6"/>
<reference evidence="5 6" key="1">
    <citation type="submission" date="2017-06" db="EMBL/GenBank/DDBJ databases">
        <authorList>
            <person name="Kim H.J."/>
            <person name="Triplett B.A."/>
        </authorList>
    </citation>
    <scope>NUCLEOTIDE SEQUENCE [LARGE SCALE GENOMIC DNA]</scope>
    <source>
        <strain evidence="5 6">U15</strain>
    </source>
</reference>
<dbReference type="GO" id="GO:0006754">
    <property type="term" value="P:ATP biosynthetic process"/>
    <property type="evidence" value="ECO:0007669"/>
    <property type="project" value="TreeGrafter"/>
</dbReference>
<dbReference type="PROSITE" id="PS51462">
    <property type="entry name" value="NUDIX"/>
    <property type="match status" value="1"/>
</dbReference>
<dbReference type="GO" id="GO:0004081">
    <property type="term" value="F:bis(5'-nucleosyl)-tetraphosphatase (asymmetrical) activity"/>
    <property type="evidence" value="ECO:0007669"/>
    <property type="project" value="TreeGrafter"/>
</dbReference>
<comment type="cofactor">
    <cofactor evidence="1">
        <name>Mg(2+)</name>
        <dbReference type="ChEBI" id="CHEBI:18420"/>
    </cofactor>
</comment>
<evidence type="ECO:0000256" key="2">
    <source>
        <dbReference type="ARBA" id="ARBA00022801"/>
    </source>
</evidence>
<dbReference type="PANTHER" id="PTHR21340">
    <property type="entry name" value="DIADENOSINE 5,5-P1,P4-TETRAPHOSPHATE PYROPHOSPHOHYDROLASE MUTT"/>
    <property type="match status" value="1"/>
</dbReference>
<evidence type="ECO:0000313" key="5">
    <source>
        <dbReference type="EMBL" id="SNT37705.1"/>
    </source>
</evidence>
<evidence type="ECO:0000256" key="3">
    <source>
        <dbReference type="RuleBase" id="RU003476"/>
    </source>
</evidence>
<dbReference type="InterPro" id="IPR020084">
    <property type="entry name" value="NUDIX_hydrolase_CS"/>
</dbReference>
<gene>
    <name evidence="5" type="ORF">SAMN06265795_1323</name>
</gene>
<dbReference type="InterPro" id="IPR020476">
    <property type="entry name" value="Nudix_hydrolase"/>
</dbReference>
<dbReference type="PROSITE" id="PS00893">
    <property type="entry name" value="NUDIX_BOX"/>
    <property type="match status" value="1"/>
</dbReference>
<dbReference type="GO" id="GO:0006167">
    <property type="term" value="P:AMP biosynthetic process"/>
    <property type="evidence" value="ECO:0007669"/>
    <property type="project" value="TreeGrafter"/>
</dbReference>
<comment type="similarity">
    <text evidence="3">Belongs to the Nudix hydrolase family.</text>
</comment>